<dbReference type="RefSeq" id="WP_231564686.1">
    <property type="nucleotide sequence ID" value="NZ_FOJO01000011.1"/>
</dbReference>
<protein>
    <submittedName>
        <fullName evidence="2">Uncharacterized protein</fullName>
    </submittedName>
</protein>
<sequence>MPPKGTCRLALFLLMLATAASAGPWPREPKALFLSLSVEADRNDNSYVGLYGEYGLSPRRTLGFELGHASIGETSAMIWLQQARGDGSGANRWVTSLGLGGFERDGDLVPVVQIGAAWGRGIDWLPGGGWITVESRVKVAGKQQEIEPEPEENVVYEGDALTYLTPQVTTKLEATLGFRPFTGMMLINQLRLEDRDDTGLSGKLASSVVRDLAGPAKIELGLVLPLAGDGEAAVKLGSWLEF</sequence>
<reference evidence="2 3" key="1">
    <citation type="submission" date="2016-10" db="EMBL/GenBank/DDBJ databases">
        <authorList>
            <person name="de Groot N.N."/>
        </authorList>
    </citation>
    <scope>NUCLEOTIDE SEQUENCE [LARGE SCALE GENOMIC DNA]</scope>
    <source>
        <strain evidence="2 3">CGMCC 1.6117</strain>
    </source>
</reference>
<organism evidence="2 3">
    <name type="scientific">Paracoccus halophilus</name>
    <dbReference type="NCBI Taxonomy" id="376733"/>
    <lineage>
        <taxon>Bacteria</taxon>
        <taxon>Pseudomonadati</taxon>
        <taxon>Pseudomonadota</taxon>
        <taxon>Alphaproteobacteria</taxon>
        <taxon>Rhodobacterales</taxon>
        <taxon>Paracoccaceae</taxon>
        <taxon>Paracoccus</taxon>
    </lineage>
</organism>
<evidence type="ECO:0000256" key="1">
    <source>
        <dbReference type="SAM" id="SignalP"/>
    </source>
</evidence>
<feature type="chain" id="PRO_5010315008" evidence="1">
    <location>
        <begin position="23"/>
        <end position="242"/>
    </location>
</feature>
<evidence type="ECO:0000313" key="3">
    <source>
        <dbReference type="Proteomes" id="UP000182312"/>
    </source>
</evidence>
<dbReference type="Proteomes" id="UP000182312">
    <property type="component" value="Unassembled WGS sequence"/>
</dbReference>
<gene>
    <name evidence="2" type="ORF">SAMN04487972_11124</name>
</gene>
<feature type="signal peptide" evidence="1">
    <location>
        <begin position="1"/>
        <end position="22"/>
    </location>
</feature>
<name>A0A1I0TPP4_9RHOB</name>
<keyword evidence="1" id="KW-0732">Signal</keyword>
<accession>A0A1I0TPP4</accession>
<evidence type="ECO:0000313" key="2">
    <source>
        <dbReference type="EMBL" id="SFA53563.1"/>
    </source>
</evidence>
<proteinExistence type="predicted"/>
<dbReference type="EMBL" id="FOJO01000011">
    <property type="protein sequence ID" value="SFA53563.1"/>
    <property type="molecule type" value="Genomic_DNA"/>
</dbReference>
<dbReference type="AlphaFoldDB" id="A0A1I0TPP4"/>